<dbReference type="GO" id="GO:0009986">
    <property type="term" value="C:cell surface"/>
    <property type="evidence" value="ECO:0007669"/>
    <property type="project" value="TreeGrafter"/>
</dbReference>
<protein>
    <recommendedName>
        <fullName evidence="4">Stereocilin LRR domain-containing protein</fullName>
    </recommendedName>
</protein>
<evidence type="ECO:0000256" key="1">
    <source>
        <dbReference type="ARBA" id="ARBA00022729"/>
    </source>
</evidence>
<dbReference type="GO" id="GO:0007160">
    <property type="term" value="P:cell-matrix adhesion"/>
    <property type="evidence" value="ECO:0007669"/>
    <property type="project" value="TreeGrafter"/>
</dbReference>
<feature type="compositionally biased region" description="Gly residues" evidence="3">
    <location>
        <begin position="831"/>
        <end position="850"/>
    </location>
</feature>
<evidence type="ECO:0000313" key="6">
    <source>
        <dbReference type="Proteomes" id="UP001221898"/>
    </source>
</evidence>
<name>A0AAD7TAZ4_9TELE</name>
<keyword evidence="1" id="KW-0732">Signal</keyword>
<keyword evidence="6" id="KW-1185">Reference proteome</keyword>
<feature type="compositionally biased region" description="Polar residues" evidence="3">
    <location>
        <begin position="99"/>
        <end position="114"/>
    </location>
</feature>
<sequence>MALRRHHASSPRVHFLCEPGVSLCTEGRTRSVQCSDQTVDTGLVFSQSKNSVLSRSSRAVAIERIEKGTEDESEFERSAGEQTEENQSLPADDRETHARSGSRTVLDPNNTKQATGRAAPIDAGMSSYYKALNTLYDVYRPLLTTKFMEELPQAVVCILTGKEDCGLEADLTKGIYKQIDEPLRSIFASVHGLTCQKPQTGSRTVQATSIFNDSPWLDESTLEQIAAIQDLLLATLVHLPQSYSEYLVSAWNVFRDATLPPVVKYFSDLMEGVADGPAPLLSCHRRGSLAGFNSTACADVLHSGETDSPAVRSLCQALSHLEPAELELVWNNGCGAVSNILAPLLDGSDCAGDSPRVARSVRSAPSARSAPSVRSARSAPSAPSVRSARSAPSARSALSLSELMCTYANWTGADRPDPTSVAFCVDNDRKRFVKTVCRDPRLVDHLVADPANTWLWKFCTNASADHTVSQHCEYDTWKVQPVDSSVVAQCWEQDRERLEKRLCRDMELFLTVLSDPQNSWLSFNCSGLEPPTELNMNAHVDELCLYTEWHSPALISPDALSVCIQHDEQSFMAEVCANSTFLASLLLNEQNGWVGDYCTFSLSAPPTAPPPASFSISEWCNYDQWPDQVVDPSVVGLCWQHDQASFHKNVCCNMPLFEKLTQDPQNAWLSAVCGDKEALDRLPEVCRYSEWSQPTIVDMTDLALCAELDPQNFTRMVCATEMVLQNLMANLDNTWLVQYCANHSGLVGGGGGEGGGANVFWSSEQCQYLSWTVAPPDSSLLALCWDYDQANFVAVICPDPALLAVVTQEPFGTWVGTLCATYTNFTGTQGNGNHGGNTDYGGNVDGGNPSGNGTEPRPCPARDLVQRLNWTCSTDLSVACRPGASRLVGLRLLVRCAAEALRPQVGGLLSKKMVTVLDQVTSQVVVLLLALEESQLTSLHVTENIRLSVLESIMLYMEHETNFSNKRILLQCFGKVLSSLMQTRRDVSSDGYFFIKEYFRIPLDSLREVLNAMDATTIRQIMQYYSRNLETLQLSDDYLQTMVSVLFSKNLVRDGNLFPDLAPLLAMLPPTDILALPYLQGYANVIDTINANILQLSLEQRRAFGKWFGRSISSHSITAAAPSFIRDTGNLIAYLPFISFQYLSPAQLLDGLDVLLRNTLSTTKERFVAQTLVGTYRNLTAAVFKRLGNLTCLAKTEDLLHYRDTETFTAIQDSVRICVQQGQKLPSDMISSLFLNVTELQTPSSLSSERISELGDFLPWLGADFLGQLTPSQLQPALPILATVPFTPTQAREIVAKVVPDGSLELPGKLLELGSLVSGVKVETLWTLTSDTLLSALPAIALYSPGLSDLQANAITTKLWGSPRVTGWLDELEPLLPRTPLLSVQLRAPLLITNSTSVWRRTWNTQQAKSIFKEAKRIKSDFSTEEFLALGTVAQGVNCETLHWIFLSQSPSSLKRILTFLREQPVPLHTSLKTCILEELHQFDFFSQLLGELGSQIALELSVSTIKKFPINMMDTLRQMIVQDPVPFLQLPSIKQELLVDKIVQRLSMYTGGYTEAEFRSLGVMATFVADEVFVQVDRSFFVQSLDFLRGFCYSSNKRSLVALILQEPVTFGPVEHWTPQMLDQMDRFIFFLSNEAIQRIPARLMTLQRIERLFLSQQQWEMGETGALCVQGREQREMQRVFAKRQFVLQYFLGFLRVGPLSRTSAVLVPSCESLHATQPAAWSVSSLAAMPTTAFASCLELIGQDPFITPYELTVLLDKVKKIYGSVSAFAPSVIAQLGRLATMMSEEELQVLQLSDLNAISSLGSINSWTNRQLSALFLSVLNSTKQTPSQLDSSTLVALGHIVCGINSADMRNLNAVEFSKAVLWLGQLRLACSEEQLLTLVGLLSHSLAFRSASSWGSEVFIEIGVLTAGLPDMAMSSLVKSQIEGITPLAISLIPAEKFAVVFHHAQIRMFSYEQAIAVTAAQRSAMTLVQRTALSMVLTPWENKPVDFRGRSSGLALHPGPLSLFMELLLMLLLFFHSPL</sequence>
<gene>
    <name evidence="5" type="ORF">AAFF_G00224900</name>
</gene>
<keyword evidence="2" id="KW-0325">Glycoprotein</keyword>
<organism evidence="5 6">
    <name type="scientific">Aldrovandia affinis</name>
    <dbReference type="NCBI Taxonomy" id="143900"/>
    <lineage>
        <taxon>Eukaryota</taxon>
        <taxon>Metazoa</taxon>
        <taxon>Chordata</taxon>
        <taxon>Craniata</taxon>
        <taxon>Vertebrata</taxon>
        <taxon>Euteleostomi</taxon>
        <taxon>Actinopterygii</taxon>
        <taxon>Neopterygii</taxon>
        <taxon>Teleostei</taxon>
        <taxon>Notacanthiformes</taxon>
        <taxon>Halosauridae</taxon>
        <taxon>Aldrovandia</taxon>
    </lineage>
</organism>
<dbReference type="InterPro" id="IPR026664">
    <property type="entry name" value="Stereocilin-rel"/>
</dbReference>
<feature type="region of interest" description="Disordered" evidence="3">
    <location>
        <begin position="356"/>
        <end position="390"/>
    </location>
</feature>
<proteinExistence type="predicted"/>
<evidence type="ECO:0000256" key="3">
    <source>
        <dbReference type="SAM" id="MobiDB-lite"/>
    </source>
</evidence>
<reference evidence="5" key="1">
    <citation type="journal article" date="2023" name="Science">
        <title>Genome structures resolve the early diversification of teleost fishes.</title>
        <authorList>
            <person name="Parey E."/>
            <person name="Louis A."/>
            <person name="Montfort J."/>
            <person name="Bouchez O."/>
            <person name="Roques C."/>
            <person name="Iampietro C."/>
            <person name="Lluch J."/>
            <person name="Castinel A."/>
            <person name="Donnadieu C."/>
            <person name="Desvignes T."/>
            <person name="Floi Bucao C."/>
            <person name="Jouanno E."/>
            <person name="Wen M."/>
            <person name="Mejri S."/>
            <person name="Dirks R."/>
            <person name="Jansen H."/>
            <person name="Henkel C."/>
            <person name="Chen W.J."/>
            <person name="Zahm M."/>
            <person name="Cabau C."/>
            <person name="Klopp C."/>
            <person name="Thompson A.W."/>
            <person name="Robinson-Rechavi M."/>
            <person name="Braasch I."/>
            <person name="Lecointre G."/>
            <person name="Bobe J."/>
            <person name="Postlethwait J.H."/>
            <person name="Berthelot C."/>
            <person name="Roest Crollius H."/>
            <person name="Guiguen Y."/>
        </authorList>
    </citation>
    <scope>NUCLEOTIDE SEQUENCE</scope>
    <source>
        <strain evidence="5">NC1722</strain>
    </source>
</reference>
<dbReference type="PANTHER" id="PTHR23412:SF19">
    <property type="entry name" value="STEREOCILIN 1"/>
    <property type="match status" value="1"/>
</dbReference>
<feature type="region of interest" description="Disordered" evidence="3">
    <location>
        <begin position="831"/>
        <end position="857"/>
    </location>
</feature>
<feature type="compositionally biased region" description="Basic and acidic residues" evidence="3">
    <location>
        <begin position="65"/>
        <end position="79"/>
    </location>
</feature>
<dbReference type="PANTHER" id="PTHR23412">
    <property type="entry name" value="STEREOCILIN RELATED"/>
    <property type="match status" value="1"/>
</dbReference>
<feature type="region of interest" description="Disordered" evidence="3">
    <location>
        <begin position="65"/>
        <end position="118"/>
    </location>
</feature>
<dbReference type="Proteomes" id="UP001221898">
    <property type="component" value="Unassembled WGS sequence"/>
</dbReference>
<feature type="domain" description="Stereocilin LRR" evidence="4">
    <location>
        <begin position="939"/>
        <end position="1334"/>
    </location>
</feature>
<dbReference type="EMBL" id="JAINUG010000003">
    <property type="protein sequence ID" value="KAJ8417647.1"/>
    <property type="molecule type" value="Genomic_DNA"/>
</dbReference>
<evidence type="ECO:0000313" key="5">
    <source>
        <dbReference type="EMBL" id="KAJ8417647.1"/>
    </source>
</evidence>
<comment type="caution">
    <text evidence="5">The sequence shown here is derived from an EMBL/GenBank/DDBJ whole genome shotgun (WGS) entry which is preliminary data.</text>
</comment>
<dbReference type="Pfam" id="PF21058">
    <property type="entry name" value="Stereocilin"/>
    <property type="match status" value="1"/>
</dbReference>
<accession>A0AAD7TAZ4</accession>
<evidence type="ECO:0000256" key="2">
    <source>
        <dbReference type="ARBA" id="ARBA00023180"/>
    </source>
</evidence>
<dbReference type="InterPro" id="IPR048992">
    <property type="entry name" value="Stereocilin_LRR"/>
</dbReference>
<evidence type="ECO:0000259" key="4">
    <source>
        <dbReference type="Pfam" id="PF21058"/>
    </source>
</evidence>